<comment type="caution">
    <text evidence="1">The sequence shown here is derived from an EMBL/GenBank/DDBJ whole genome shotgun (WGS) entry which is preliminary data.</text>
</comment>
<dbReference type="EC" id="2.4.-.-" evidence="1"/>
<dbReference type="Pfam" id="PF13692">
    <property type="entry name" value="Glyco_trans_1_4"/>
    <property type="match status" value="1"/>
</dbReference>
<proteinExistence type="predicted"/>
<dbReference type="PANTHER" id="PTHR45947">
    <property type="entry name" value="SULFOQUINOVOSYL TRANSFERASE SQD2"/>
    <property type="match status" value="1"/>
</dbReference>
<accession>A0ABU1FZ91</accession>
<evidence type="ECO:0000313" key="1">
    <source>
        <dbReference type="EMBL" id="MDR5865944.1"/>
    </source>
</evidence>
<dbReference type="Gene3D" id="3.40.50.2000">
    <property type="entry name" value="Glycogen Phosphorylase B"/>
    <property type="match status" value="2"/>
</dbReference>
<dbReference type="PANTHER" id="PTHR45947:SF3">
    <property type="entry name" value="SULFOQUINOVOSYL TRANSFERASE SQD2"/>
    <property type="match status" value="1"/>
</dbReference>
<reference evidence="1 2" key="1">
    <citation type="submission" date="2023-04" db="EMBL/GenBank/DDBJ databases">
        <title>A long-awaited taxogenomic arrangement of the family Halomonadaceae.</title>
        <authorList>
            <person name="De La Haba R."/>
            <person name="Chuvochina M."/>
            <person name="Wittouck S."/>
            <person name="Arahal D.R."/>
            <person name="Sanchez-Porro C."/>
            <person name="Hugenholtz P."/>
            <person name="Ventosa A."/>
        </authorList>
    </citation>
    <scope>NUCLEOTIDE SEQUENCE [LARGE SCALE GENOMIC DNA]</scope>
    <source>
        <strain evidence="1 2">DSM 23530</strain>
    </source>
</reference>
<gene>
    <name evidence="1" type="ORF">QC818_03945</name>
</gene>
<keyword evidence="1" id="KW-0328">Glycosyltransferase</keyword>
<dbReference type="RefSeq" id="WP_309651541.1">
    <property type="nucleotide sequence ID" value="NZ_JARWAK010000002.1"/>
</dbReference>
<evidence type="ECO:0000313" key="2">
    <source>
        <dbReference type="Proteomes" id="UP001264519"/>
    </source>
</evidence>
<dbReference type="InterPro" id="IPR050194">
    <property type="entry name" value="Glycosyltransferase_grp1"/>
</dbReference>
<dbReference type="EMBL" id="JARWAK010000002">
    <property type="protein sequence ID" value="MDR5865944.1"/>
    <property type="molecule type" value="Genomic_DNA"/>
</dbReference>
<dbReference type="GO" id="GO:0016757">
    <property type="term" value="F:glycosyltransferase activity"/>
    <property type="evidence" value="ECO:0007669"/>
    <property type="project" value="UniProtKB-KW"/>
</dbReference>
<keyword evidence="2" id="KW-1185">Reference proteome</keyword>
<keyword evidence="1" id="KW-0808">Transferase</keyword>
<dbReference type="SUPFAM" id="SSF53756">
    <property type="entry name" value="UDP-Glycosyltransferase/glycogen phosphorylase"/>
    <property type="match status" value="1"/>
</dbReference>
<sequence length="388" mass="44496">MKILHLCLASFYIDGFSYQENLLPRFHKALGHQVEILASLDSFDSSGYKIVEKKRPPYFNEDGIKVTRLEYKREKVDKKLKRFEGVYEQLVSAKPDLIFMHGCQFLDIFEVARYLKKKSDVELYVDNHADFSNSARSFLSRNVLHRLIWRLCARSILPYANKFFGVLPARVDFLKDVYKIPDEKVDLLLMGADDDCVNQWSPESKRAQARRELHIAPDEFVVVTGGKIDSEKKQVLALMKAIGDLKDRNIRLVVFGSVVDELKEEFESLCQEASKVEYVGWISSSETYQYFAMSDLVVFPGRHSVLWEQVVAQGIPLVVKYWKGTTHVDIGGNVVFLETGNLSEIKEVVSKCVDDKEYYFSLKASAQSAMREEFLYSKIALKSIGCES</sequence>
<organism evidence="1 2">
    <name type="scientific">Halomonas koreensis</name>
    <dbReference type="NCBI Taxonomy" id="245385"/>
    <lineage>
        <taxon>Bacteria</taxon>
        <taxon>Pseudomonadati</taxon>
        <taxon>Pseudomonadota</taxon>
        <taxon>Gammaproteobacteria</taxon>
        <taxon>Oceanospirillales</taxon>
        <taxon>Halomonadaceae</taxon>
        <taxon>Halomonas</taxon>
    </lineage>
</organism>
<name>A0ABU1FZ91_9GAMM</name>
<dbReference type="CDD" id="cd03801">
    <property type="entry name" value="GT4_PimA-like"/>
    <property type="match status" value="1"/>
</dbReference>
<protein>
    <submittedName>
        <fullName evidence="1">Glycosyltransferase family 4 protein</fullName>
        <ecNumber evidence="1">2.4.-.-</ecNumber>
    </submittedName>
</protein>
<dbReference type="Proteomes" id="UP001264519">
    <property type="component" value="Unassembled WGS sequence"/>
</dbReference>